<dbReference type="GO" id="GO:0006782">
    <property type="term" value="P:protoporphyrinogen IX biosynthetic process"/>
    <property type="evidence" value="ECO:0007669"/>
    <property type="project" value="UniProtKB-UniPathway"/>
</dbReference>
<dbReference type="OrthoDB" id="9808022at2"/>
<feature type="binding site" evidence="17">
    <location>
        <position position="67"/>
    </location>
    <ligand>
        <name>[4Fe-4S] cluster</name>
        <dbReference type="ChEBI" id="CHEBI:49883"/>
        <note>4Fe-4S-S-AdoMet</note>
    </ligand>
</feature>
<comment type="subunit">
    <text evidence="4">Monomer.</text>
</comment>
<feature type="binding site" evidence="16">
    <location>
        <position position="54"/>
    </location>
    <ligand>
        <name>S-adenosyl-L-methionine</name>
        <dbReference type="ChEBI" id="CHEBI:59789"/>
        <label>1</label>
    </ligand>
</feature>
<reference evidence="19 20" key="1">
    <citation type="submission" date="2018-05" db="EMBL/GenBank/DDBJ databases">
        <title>Brumimicrobium oceani sp. nov., isolated from coastal sediment.</title>
        <authorList>
            <person name="Kou Y."/>
        </authorList>
    </citation>
    <scope>NUCLEOTIDE SEQUENCE [LARGE SCALE GENOMIC DNA]</scope>
    <source>
        <strain evidence="19 20">C305</strain>
    </source>
</reference>
<evidence type="ECO:0000256" key="10">
    <source>
        <dbReference type="ARBA" id="ARBA00023004"/>
    </source>
</evidence>
<evidence type="ECO:0000256" key="14">
    <source>
        <dbReference type="ARBA" id="ARBA00048321"/>
    </source>
</evidence>
<evidence type="ECO:0000256" key="6">
    <source>
        <dbReference type="ARBA" id="ARBA00022490"/>
    </source>
</evidence>
<dbReference type="InterPro" id="IPR023404">
    <property type="entry name" value="rSAM_horseshoe"/>
</dbReference>
<dbReference type="GO" id="GO:0051539">
    <property type="term" value="F:4 iron, 4 sulfur cluster binding"/>
    <property type="evidence" value="ECO:0007669"/>
    <property type="project" value="UniProtKB-KW"/>
</dbReference>
<feature type="binding site" evidence="16">
    <location>
        <position position="142"/>
    </location>
    <ligand>
        <name>S-adenosyl-L-methionine</name>
        <dbReference type="ChEBI" id="CHEBI:59789"/>
        <label>1</label>
    </ligand>
</feature>
<evidence type="ECO:0000256" key="17">
    <source>
        <dbReference type="PIRSR" id="PIRSR000167-2"/>
    </source>
</evidence>
<dbReference type="InterPro" id="IPR007197">
    <property type="entry name" value="rSAM"/>
</dbReference>
<dbReference type="GO" id="GO:0051989">
    <property type="term" value="F:coproporphyrinogen dehydrogenase activity"/>
    <property type="evidence" value="ECO:0007669"/>
    <property type="project" value="UniProtKB-EC"/>
</dbReference>
<dbReference type="SMART" id="SM00729">
    <property type="entry name" value="Elp3"/>
    <property type="match status" value="1"/>
</dbReference>
<dbReference type="SUPFAM" id="SSF102114">
    <property type="entry name" value="Radical SAM enzymes"/>
    <property type="match status" value="1"/>
</dbReference>
<dbReference type="Gene3D" id="3.80.30.20">
    <property type="entry name" value="tm_1862 like domain"/>
    <property type="match status" value="1"/>
</dbReference>
<evidence type="ECO:0000256" key="11">
    <source>
        <dbReference type="ARBA" id="ARBA00023014"/>
    </source>
</evidence>
<feature type="binding site" evidence="16">
    <location>
        <position position="111"/>
    </location>
    <ligand>
        <name>S-adenosyl-L-methionine</name>
        <dbReference type="ChEBI" id="CHEBI:59789"/>
        <label>1</label>
    </ligand>
</feature>
<evidence type="ECO:0000256" key="12">
    <source>
        <dbReference type="ARBA" id="ARBA00023244"/>
    </source>
</evidence>
<protein>
    <recommendedName>
        <fullName evidence="15">Coproporphyrinogen-III oxidase</fullName>
        <ecNumber evidence="15">1.3.98.3</ecNumber>
    </recommendedName>
</protein>
<dbReference type="GO" id="GO:0046872">
    <property type="term" value="F:metal ion binding"/>
    <property type="evidence" value="ECO:0007669"/>
    <property type="project" value="UniProtKB-KW"/>
</dbReference>
<dbReference type="SFLD" id="SFLDG01065">
    <property type="entry name" value="anaerobic_coproporphyrinogen-I"/>
    <property type="match status" value="1"/>
</dbReference>
<comment type="pathway">
    <text evidence="2 15">Porphyrin-containing compound metabolism; protoporphyrin-IX biosynthesis; protoporphyrinogen-IX from coproporphyrinogen-III (AdoMet route): step 1/1.</text>
</comment>
<dbReference type="InterPro" id="IPR034505">
    <property type="entry name" value="Coproporphyrinogen-III_oxidase"/>
</dbReference>
<feature type="binding site" evidence="16">
    <location>
        <begin position="112"/>
        <end position="113"/>
    </location>
    <ligand>
        <name>S-adenosyl-L-methionine</name>
        <dbReference type="ChEBI" id="CHEBI:59789"/>
        <label>2</label>
    </ligand>
</feature>
<comment type="caution">
    <text evidence="19">The sequence shown here is derived from an EMBL/GenBank/DDBJ whole genome shotgun (WGS) entry which is preliminary data.</text>
</comment>
<feature type="binding site" evidence="17">
    <location>
        <position position="60"/>
    </location>
    <ligand>
        <name>[4Fe-4S] cluster</name>
        <dbReference type="ChEBI" id="CHEBI:49883"/>
        <note>4Fe-4S-S-AdoMet</note>
    </ligand>
</feature>
<evidence type="ECO:0000259" key="18">
    <source>
        <dbReference type="PROSITE" id="PS51918"/>
    </source>
</evidence>
<keyword evidence="5 15" id="KW-0004">4Fe-4S</keyword>
<keyword evidence="7 15" id="KW-0949">S-adenosyl-L-methionine</keyword>
<comment type="similarity">
    <text evidence="3 15">Belongs to the anaerobic coproporphyrinogen-III oxidase family.</text>
</comment>
<keyword evidence="8 15" id="KW-0479">Metal-binding</keyword>
<evidence type="ECO:0000256" key="7">
    <source>
        <dbReference type="ARBA" id="ARBA00022691"/>
    </source>
</evidence>
<evidence type="ECO:0000313" key="19">
    <source>
        <dbReference type="EMBL" id="PWH81282.1"/>
    </source>
</evidence>
<comment type="subcellular location">
    <subcellularLocation>
        <location evidence="1 15">Cytoplasm</location>
    </subcellularLocation>
</comment>
<comment type="cofactor">
    <cofactor evidence="15 17">
        <name>[4Fe-4S] cluster</name>
        <dbReference type="ChEBI" id="CHEBI:49883"/>
    </cofactor>
    <text evidence="15 17">Binds 1 [4Fe-4S] cluster. The cluster is coordinated with 3 cysteines and an exchangeable S-adenosyl-L-methionine.</text>
</comment>
<dbReference type="EC" id="1.3.98.3" evidence="15"/>
<comment type="catalytic activity">
    <reaction evidence="14 15">
        <text>coproporphyrinogen III + 2 S-adenosyl-L-methionine = protoporphyrinogen IX + 2 5'-deoxyadenosine + 2 L-methionine + 2 CO2</text>
        <dbReference type="Rhea" id="RHEA:15425"/>
        <dbReference type="ChEBI" id="CHEBI:16526"/>
        <dbReference type="ChEBI" id="CHEBI:17319"/>
        <dbReference type="ChEBI" id="CHEBI:57307"/>
        <dbReference type="ChEBI" id="CHEBI:57309"/>
        <dbReference type="ChEBI" id="CHEBI:57844"/>
        <dbReference type="ChEBI" id="CHEBI:59789"/>
        <dbReference type="EC" id="1.3.98.3"/>
    </reaction>
</comment>
<accession>A0A2U2X0H7</accession>
<evidence type="ECO:0000256" key="8">
    <source>
        <dbReference type="ARBA" id="ARBA00022723"/>
    </source>
</evidence>
<gene>
    <name evidence="19" type="primary">hemN</name>
    <name evidence="19" type="ORF">DIT68_15630</name>
</gene>
<dbReference type="Pfam" id="PF04055">
    <property type="entry name" value="Radical_SAM"/>
    <property type="match status" value="1"/>
</dbReference>
<dbReference type="GO" id="GO:0004109">
    <property type="term" value="F:coproporphyrinogen oxidase activity"/>
    <property type="evidence" value="ECO:0007669"/>
    <property type="project" value="InterPro"/>
</dbReference>
<feature type="binding site" evidence="16">
    <location>
        <position position="169"/>
    </location>
    <ligand>
        <name>S-adenosyl-L-methionine</name>
        <dbReference type="ChEBI" id="CHEBI:59789"/>
        <label>2</label>
    </ligand>
</feature>
<dbReference type="InterPro" id="IPR006638">
    <property type="entry name" value="Elp3/MiaA/NifB-like_rSAM"/>
</dbReference>
<evidence type="ECO:0000256" key="9">
    <source>
        <dbReference type="ARBA" id="ARBA00023002"/>
    </source>
</evidence>
<feature type="binding site" evidence="16">
    <location>
        <position position="181"/>
    </location>
    <ligand>
        <name>S-adenosyl-L-methionine</name>
        <dbReference type="ChEBI" id="CHEBI:59789"/>
        <label>2</label>
    </ligand>
</feature>
<dbReference type="PANTHER" id="PTHR13932:SF6">
    <property type="entry name" value="OXYGEN-INDEPENDENT COPROPORPHYRINOGEN III OXIDASE"/>
    <property type="match status" value="1"/>
</dbReference>
<comment type="function">
    <text evidence="13">Involved in the heme biosynthesis. Catalyzes the anaerobic oxidative decarboxylation of propionate groups of rings A and B of coproporphyrinogen III to yield the vinyl groups in protoporphyrinogen IX.</text>
</comment>
<dbReference type="SFLD" id="SFLDG01082">
    <property type="entry name" value="B12-binding_domain_containing"/>
    <property type="match status" value="1"/>
</dbReference>
<keyword evidence="10 15" id="KW-0408">Iron</keyword>
<dbReference type="PIRSF" id="PIRSF000167">
    <property type="entry name" value="HemN"/>
    <property type="match status" value="1"/>
</dbReference>
<organism evidence="19 20">
    <name type="scientific">Brumimicrobium oceani</name>
    <dbReference type="NCBI Taxonomy" id="2100725"/>
    <lineage>
        <taxon>Bacteria</taxon>
        <taxon>Pseudomonadati</taxon>
        <taxon>Bacteroidota</taxon>
        <taxon>Flavobacteriia</taxon>
        <taxon>Flavobacteriales</taxon>
        <taxon>Crocinitomicaceae</taxon>
        <taxon>Brumimicrobium</taxon>
    </lineage>
</organism>
<keyword evidence="12 15" id="KW-0627">Porphyrin biosynthesis</keyword>
<feature type="domain" description="Radical SAM core" evidence="18">
    <location>
        <begin position="45"/>
        <end position="281"/>
    </location>
</feature>
<dbReference type="AlphaFoldDB" id="A0A2U2X0H7"/>
<dbReference type="Proteomes" id="UP000245370">
    <property type="component" value="Unassembled WGS sequence"/>
</dbReference>
<name>A0A2U2X0H7_9FLAO</name>
<feature type="binding site" evidence="16">
    <location>
        <position position="327"/>
    </location>
    <ligand>
        <name>S-adenosyl-L-methionine</name>
        <dbReference type="ChEBI" id="CHEBI:59789"/>
        <label>1</label>
    </ligand>
</feature>
<dbReference type="EMBL" id="QFRJ01000020">
    <property type="protein sequence ID" value="PWH81282.1"/>
    <property type="molecule type" value="Genomic_DNA"/>
</dbReference>
<proteinExistence type="inferred from homology"/>
<dbReference type="RefSeq" id="WP_109360762.1">
    <property type="nucleotide sequence ID" value="NZ_QFRJ01000020.1"/>
</dbReference>
<dbReference type="UniPathway" id="UPA00251">
    <property type="reaction ID" value="UER00323"/>
</dbReference>
<feature type="binding site" evidence="16">
    <location>
        <begin position="66"/>
        <end position="68"/>
    </location>
    <ligand>
        <name>S-adenosyl-L-methionine</name>
        <dbReference type="ChEBI" id="CHEBI:59789"/>
        <label>2</label>
    </ligand>
</feature>
<dbReference type="Gene3D" id="1.10.10.920">
    <property type="match status" value="1"/>
</dbReference>
<sequence length="450" mass="50691">MLSEELINKYNVSSPRYTSYPTILDWNRMEFSAEEFAPLFIKAEQNKHHSTSVYVHLPFCESLCTFCGCHKHITKQHSVEAPYIDAVIKEWQMYEKLNGESIQVDEIHLGGGTPTFFAAAQLKRLIEAINVKTGPNPLFSFEGHPNHTSDEQLKTLFDLGFRRVSFGVQSYSPIVQKAINRIQPFETVEKVTIASRKAGFTSISHDLVFGLPMQTMEDMMDTISKTIHLKPDAISLYSYAHVPWVKGTGQRGFSEADLPSGDEKKALYDKSKEQLLAHGYVEIGMDHFALPTDILAKALRGGALNRTFMGYTTNTTDRMIGLGASAISEYGFGYAQNVKSTRGYHGMIDAGELPVVKGHVHSETDATLKEHVTQLMCQFKTSFANDEWMKTHVSQFKEILDEFQKDGIIEWNENEIIVTEDGKPFSRNVCMTLDPYANKIPTQGRFSKSV</sequence>
<evidence type="ECO:0000256" key="13">
    <source>
        <dbReference type="ARBA" id="ARBA00024295"/>
    </source>
</evidence>
<feature type="binding site" evidence="17">
    <location>
        <position position="64"/>
    </location>
    <ligand>
        <name>[4Fe-4S] cluster</name>
        <dbReference type="ChEBI" id="CHEBI:49883"/>
        <note>4Fe-4S-S-AdoMet</note>
    </ligand>
</feature>
<dbReference type="SFLD" id="SFLDS00029">
    <property type="entry name" value="Radical_SAM"/>
    <property type="match status" value="1"/>
</dbReference>
<dbReference type="InterPro" id="IPR004558">
    <property type="entry name" value="Coprogen_oxidase_HemN"/>
</dbReference>
<keyword evidence="11 15" id="KW-0411">Iron-sulfur</keyword>
<evidence type="ECO:0000313" key="20">
    <source>
        <dbReference type="Proteomes" id="UP000245370"/>
    </source>
</evidence>
<dbReference type="GO" id="GO:0005737">
    <property type="term" value="C:cytoplasm"/>
    <property type="evidence" value="ECO:0007669"/>
    <property type="project" value="UniProtKB-SubCell"/>
</dbReference>
<dbReference type="PROSITE" id="PS51918">
    <property type="entry name" value="RADICAL_SAM"/>
    <property type="match status" value="1"/>
</dbReference>
<evidence type="ECO:0000256" key="3">
    <source>
        <dbReference type="ARBA" id="ARBA00005493"/>
    </source>
</evidence>
<keyword evidence="20" id="KW-1185">Reference proteome</keyword>
<dbReference type="NCBIfam" id="TIGR00538">
    <property type="entry name" value="hemN"/>
    <property type="match status" value="1"/>
</dbReference>
<evidence type="ECO:0000256" key="4">
    <source>
        <dbReference type="ARBA" id="ARBA00011245"/>
    </source>
</evidence>
<evidence type="ECO:0000256" key="1">
    <source>
        <dbReference type="ARBA" id="ARBA00004496"/>
    </source>
</evidence>
<evidence type="ECO:0000256" key="2">
    <source>
        <dbReference type="ARBA" id="ARBA00004785"/>
    </source>
</evidence>
<feature type="binding site" evidence="16">
    <location>
        <position position="240"/>
    </location>
    <ligand>
        <name>S-adenosyl-L-methionine</name>
        <dbReference type="ChEBI" id="CHEBI:59789"/>
        <label>2</label>
    </ligand>
</feature>
<keyword evidence="6 15" id="KW-0963">Cytoplasm</keyword>
<keyword evidence="9 15" id="KW-0560">Oxidoreductase</keyword>
<feature type="binding site" evidence="16">
    <location>
        <position position="206"/>
    </location>
    <ligand>
        <name>S-adenosyl-L-methionine</name>
        <dbReference type="ChEBI" id="CHEBI:59789"/>
        <label>2</label>
    </ligand>
</feature>
<evidence type="ECO:0000256" key="5">
    <source>
        <dbReference type="ARBA" id="ARBA00022485"/>
    </source>
</evidence>
<evidence type="ECO:0000256" key="16">
    <source>
        <dbReference type="PIRSR" id="PIRSR000167-1"/>
    </source>
</evidence>
<reference evidence="19 20" key="2">
    <citation type="submission" date="2018-05" db="EMBL/GenBank/DDBJ databases">
        <authorList>
            <person name="Lanie J.A."/>
            <person name="Ng W.-L."/>
            <person name="Kazmierczak K.M."/>
            <person name="Andrzejewski T.M."/>
            <person name="Davidsen T.M."/>
            <person name="Wayne K.J."/>
            <person name="Tettelin H."/>
            <person name="Glass J.I."/>
            <person name="Rusch D."/>
            <person name="Podicherti R."/>
            <person name="Tsui H.-C.T."/>
            <person name="Winkler M.E."/>
        </authorList>
    </citation>
    <scope>NUCLEOTIDE SEQUENCE [LARGE SCALE GENOMIC DNA]</scope>
    <source>
        <strain evidence="19 20">C305</strain>
    </source>
</reference>
<dbReference type="InterPro" id="IPR058240">
    <property type="entry name" value="rSAM_sf"/>
</dbReference>
<dbReference type="PANTHER" id="PTHR13932">
    <property type="entry name" value="COPROPORPHYRINIGEN III OXIDASE"/>
    <property type="match status" value="1"/>
</dbReference>
<evidence type="ECO:0000256" key="15">
    <source>
        <dbReference type="PIRNR" id="PIRNR000167"/>
    </source>
</evidence>